<name>A0A6J1DB54_MOMCH</name>
<dbReference type="AlphaFoldDB" id="A0A6J1DB54"/>
<dbReference type="Proteomes" id="UP000504603">
    <property type="component" value="Unplaced"/>
</dbReference>
<dbReference type="Pfam" id="PF11250">
    <property type="entry name" value="FAF"/>
    <property type="match status" value="1"/>
</dbReference>
<dbReference type="PANTHER" id="PTHR33155">
    <property type="entry name" value="FANTASTIC FOUR-LIKE PROTEIN (DUF3049)"/>
    <property type="match status" value="1"/>
</dbReference>
<reference evidence="5" key="1">
    <citation type="submission" date="2025-08" db="UniProtKB">
        <authorList>
            <consortium name="RefSeq"/>
        </authorList>
    </citation>
    <scope>IDENTIFICATION</scope>
    <source>
        <strain evidence="5">OHB3-1</strain>
    </source>
</reference>
<sequence>MSFCRKSVHSFLAFADTLSPFKSHPDDDHDISFSVSPPPSPQRRDPGGVGFVDHNDGGVDGLMYCTESLGFESSDQRRLDENEMITEADNGGGGGVRARRRVLVERSFPPLLSSLNQHGHPNFYLRPVRKDGRLELTEVRIQRPEILRASRGDGRLRLHLIMDKQQEDDQEEDIIDEDDEEEEDDEGFVEEGTGEFRRCVEAVDGRRRHQHLDDVWRHHCVTTS</sequence>
<proteinExistence type="inferred from homology"/>
<dbReference type="RefSeq" id="XP_022150799.1">
    <property type="nucleotide sequence ID" value="XM_022295107.1"/>
</dbReference>
<feature type="region of interest" description="Disordered" evidence="2">
    <location>
        <begin position="166"/>
        <end position="191"/>
    </location>
</feature>
<keyword evidence="4" id="KW-1185">Reference proteome</keyword>
<evidence type="ECO:0000256" key="1">
    <source>
        <dbReference type="ARBA" id="ARBA00008690"/>
    </source>
</evidence>
<feature type="region of interest" description="Disordered" evidence="2">
    <location>
        <begin position="25"/>
        <end position="50"/>
    </location>
</feature>
<dbReference type="InterPro" id="IPR046431">
    <property type="entry name" value="FAF_dom"/>
</dbReference>
<dbReference type="InterPro" id="IPR021410">
    <property type="entry name" value="FAF"/>
</dbReference>
<organism evidence="4 5">
    <name type="scientific">Momordica charantia</name>
    <name type="common">Bitter gourd</name>
    <name type="synonym">Balsam pear</name>
    <dbReference type="NCBI Taxonomy" id="3673"/>
    <lineage>
        <taxon>Eukaryota</taxon>
        <taxon>Viridiplantae</taxon>
        <taxon>Streptophyta</taxon>
        <taxon>Embryophyta</taxon>
        <taxon>Tracheophyta</taxon>
        <taxon>Spermatophyta</taxon>
        <taxon>Magnoliopsida</taxon>
        <taxon>eudicotyledons</taxon>
        <taxon>Gunneridae</taxon>
        <taxon>Pentapetalae</taxon>
        <taxon>rosids</taxon>
        <taxon>fabids</taxon>
        <taxon>Cucurbitales</taxon>
        <taxon>Cucurbitaceae</taxon>
        <taxon>Momordiceae</taxon>
        <taxon>Momordica</taxon>
    </lineage>
</organism>
<dbReference type="GeneID" id="111018860"/>
<feature type="compositionally biased region" description="Acidic residues" evidence="2">
    <location>
        <begin position="168"/>
        <end position="191"/>
    </location>
</feature>
<evidence type="ECO:0000259" key="3">
    <source>
        <dbReference type="Pfam" id="PF11250"/>
    </source>
</evidence>
<feature type="domain" description="FAF" evidence="3">
    <location>
        <begin position="107"/>
        <end position="160"/>
    </location>
</feature>
<comment type="similarity">
    <text evidence="1">Belongs to the fantastic four family.</text>
</comment>
<evidence type="ECO:0000313" key="5">
    <source>
        <dbReference type="RefSeq" id="XP_022150799.1"/>
    </source>
</evidence>
<dbReference type="KEGG" id="mcha:111018860"/>
<accession>A0A6J1DB54</accession>
<dbReference type="PANTHER" id="PTHR33155:SF27">
    <property type="entry name" value="FANTASTIC FOUR-LIKE PROTEIN (DUF3049)"/>
    <property type="match status" value="1"/>
</dbReference>
<evidence type="ECO:0000256" key="2">
    <source>
        <dbReference type="SAM" id="MobiDB-lite"/>
    </source>
</evidence>
<evidence type="ECO:0000313" key="4">
    <source>
        <dbReference type="Proteomes" id="UP000504603"/>
    </source>
</evidence>
<dbReference type="OrthoDB" id="1931928at2759"/>
<protein>
    <submittedName>
        <fullName evidence="5">Uncharacterized protein LOC111018860</fullName>
    </submittedName>
</protein>
<gene>
    <name evidence="5" type="primary">LOC111018860</name>
</gene>